<dbReference type="AlphaFoldDB" id="N9V9R0"/>
<dbReference type="GO" id="GO:0016811">
    <property type="term" value="F:hydrolase activity, acting on carbon-nitrogen (but not peptide) bonds, in linear amides"/>
    <property type="evidence" value="ECO:0007669"/>
    <property type="project" value="InterPro"/>
</dbReference>
<dbReference type="PANTHER" id="PTHR23088">
    <property type="entry name" value="NITRILASE-RELATED"/>
    <property type="match status" value="1"/>
</dbReference>
<proteinExistence type="inferred from homology"/>
<dbReference type="OrthoDB" id="9811121at2"/>
<protein>
    <submittedName>
        <fullName evidence="4">Carbon-nitrogen family hydrolase</fullName>
    </submittedName>
</protein>
<evidence type="ECO:0000256" key="1">
    <source>
        <dbReference type="ARBA" id="ARBA00010613"/>
    </source>
</evidence>
<accession>N9V9R0</accession>
<dbReference type="PATRIC" id="fig|1268237.3.peg.2000"/>
<comment type="similarity">
    <text evidence="1">Belongs to the carbon-nitrogen hydrolase superfamily. NIT1/NIT2 family.</text>
</comment>
<dbReference type="eggNOG" id="COG0388">
    <property type="taxonomic scope" value="Bacteria"/>
</dbReference>
<comment type="caution">
    <text evidence="4">The sequence shown here is derived from an EMBL/GenBank/DDBJ whole genome shotgun (WGS) entry which is preliminary data.</text>
</comment>
<evidence type="ECO:0000313" key="4">
    <source>
        <dbReference type="EMBL" id="ENY72012.1"/>
    </source>
</evidence>
<dbReference type="RefSeq" id="WP_005352876.1">
    <property type="nucleotide sequence ID" value="NZ_APVG01000023.1"/>
</dbReference>
<dbReference type="Pfam" id="PF00795">
    <property type="entry name" value="CN_hydrolase"/>
    <property type="match status" value="1"/>
</dbReference>
<evidence type="ECO:0000256" key="2">
    <source>
        <dbReference type="ARBA" id="ARBA00022801"/>
    </source>
</evidence>
<dbReference type="InterPro" id="IPR001110">
    <property type="entry name" value="UPF0012_CS"/>
</dbReference>
<dbReference type="InterPro" id="IPR045254">
    <property type="entry name" value="Nit1/2_C-N_Hydrolase"/>
</dbReference>
<evidence type="ECO:0000259" key="3">
    <source>
        <dbReference type="PROSITE" id="PS50263"/>
    </source>
</evidence>
<evidence type="ECO:0000313" key="5">
    <source>
        <dbReference type="Proteomes" id="UP000023775"/>
    </source>
</evidence>
<dbReference type="PROSITE" id="PS50263">
    <property type="entry name" value="CN_HYDROLASE"/>
    <property type="match status" value="1"/>
</dbReference>
<dbReference type="CDD" id="cd07572">
    <property type="entry name" value="nit"/>
    <property type="match status" value="1"/>
</dbReference>
<sequence length="283" mass="31118">MWLCALQLVSGRHWPDNRAQITELLAELPAERPLLALLPENFALFGERQGYLDGAESLGEGPIQAQLSEWAREHNIWLVAGAMPTRIEGEARIHTSSLVFDPQGACRGVYHKLHLFDVDVADSQGRYRESESFSPGETPVTVPSPLGTLGLSICYDLRFPELYRTLVAAGARILLVPAAFTRFTGAAHWETLLRARAIENQCWVVAANQGGDHETGRETFGHSMIVDPWGTVVACKGEGPGVVSARFDPEQATLLGERMPVLRHARLMNMNAEHGDGEQIEST</sequence>
<dbReference type="InterPro" id="IPR003010">
    <property type="entry name" value="C-N_Hydrolase"/>
</dbReference>
<gene>
    <name evidence="4" type="ORF">G114_10165</name>
</gene>
<keyword evidence="2 4" id="KW-0378">Hydrolase</keyword>
<dbReference type="EMBL" id="APVG01000023">
    <property type="protein sequence ID" value="ENY72012.1"/>
    <property type="molecule type" value="Genomic_DNA"/>
</dbReference>
<reference evidence="4 5" key="1">
    <citation type="journal article" date="2013" name="Genome Announc.">
        <title>Draft Genome Sequence of the Aeromonas diversa Type Strain.</title>
        <authorList>
            <person name="Farfan M."/>
            <person name="Spataro N."/>
            <person name="Sanglas A."/>
            <person name="Albarral V."/>
            <person name="Loren J.G."/>
            <person name="Bosch E."/>
            <person name="Fuste M.C."/>
        </authorList>
    </citation>
    <scope>NUCLEOTIDE SEQUENCE [LARGE SCALE GENOMIC DNA]</scope>
    <source>
        <strain evidence="4 5">2478-85</strain>
    </source>
</reference>
<dbReference type="PROSITE" id="PS01227">
    <property type="entry name" value="UPF0012"/>
    <property type="match status" value="1"/>
</dbReference>
<keyword evidence="5" id="KW-1185">Reference proteome</keyword>
<dbReference type="Gene3D" id="3.60.110.10">
    <property type="entry name" value="Carbon-nitrogen hydrolase"/>
    <property type="match status" value="1"/>
</dbReference>
<dbReference type="InterPro" id="IPR036526">
    <property type="entry name" value="C-N_Hydrolase_sf"/>
</dbReference>
<name>N9V9R0_9GAMM</name>
<dbReference type="SUPFAM" id="SSF56317">
    <property type="entry name" value="Carbon-nitrogen hydrolase"/>
    <property type="match status" value="1"/>
</dbReference>
<dbReference type="Proteomes" id="UP000023775">
    <property type="component" value="Unassembled WGS sequence"/>
</dbReference>
<organism evidence="4 5">
    <name type="scientific">Aeromonas diversa CDC 2478-85</name>
    <dbReference type="NCBI Taxonomy" id="1268237"/>
    <lineage>
        <taxon>Bacteria</taxon>
        <taxon>Pseudomonadati</taxon>
        <taxon>Pseudomonadota</taxon>
        <taxon>Gammaproteobacteria</taxon>
        <taxon>Aeromonadales</taxon>
        <taxon>Aeromonadaceae</taxon>
        <taxon>Aeromonas</taxon>
    </lineage>
</organism>
<feature type="domain" description="CN hydrolase" evidence="3">
    <location>
        <begin position="1"/>
        <end position="249"/>
    </location>
</feature>
<dbReference type="PANTHER" id="PTHR23088:SF27">
    <property type="entry name" value="DEAMINATED GLUTATHIONE AMIDASE"/>
    <property type="match status" value="1"/>
</dbReference>